<reference evidence="1 2" key="1">
    <citation type="journal article" date="2012" name="PLoS Pathog.">
        <title>Diverse lifestyles and strategies of plant pathogenesis encoded in the genomes of eighteen Dothideomycetes fungi.</title>
        <authorList>
            <person name="Ohm R.A."/>
            <person name="Feau N."/>
            <person name="Henrissat B."/>
            <person name="Schoch C.L."/>
            <person name="Horwitz B.A."/>
            <person name="Barry K.W."/>
            <person name="Condon B.J."/>
            <person name="Copeland A.C."/>
            <person name="Dhillon B."/>
            <person name="Glaser F."/>
            <person name="Hesse C.N."/>
            <person name="Kosti I."/>
            <person name="LaButti K."/>
            <person name="Lindquist E.A."/>
            <person name="Lucas S."/>
            <person name="Salamov A.A."/>
            <person name="Bradshaw R.E."/>
            <person name="Ciuffetti L."/>
            <person name="Hamelin R.C."/>
            <person name="Kema G.H.J."/>
            <person name="Lawrence C."/>
            <person name="Scott J.A."/>
            <person name="Spatafora J.W."/>
            <person name="Turgeon B.G."/>
            <person name="de Wit P.J.G.M."/>
            <person name="Zhong S."/>
            <person name="Goodwin S.B."/>
            <person name="Grigoriev I.V."/>
        </authorList>
    </citation>
    <scope>NUCLEOTIDE SEQUENCE [LARGE SCALE GENOMIC DNA]</scope>
    <source>
        <strain evidence="1 2">CIRAD86</strain>
    </source>
</reference>
<dbReference type="KEGG" id="pfj:MYCFIDRAFT_181964"/>
<keyword evidence="2" id="KW-1185">Reference proteome</keyword>
<dbReference type="RefSeq" id="XP_007923725.1">
    <property type="nucleotide sequence ID" value="XM_007925534.1"/>
</dbReference>
<dbReference type="Proteomes" id="UP000016932">
    <property type="component" value="Unassembled WGS sequence"/>
</dbReference>
<name>M3BAY8_PSEFD</name>
<dbReference type="OrthoDB" id="5337308at2759"/>
<evidence type="ECO:0000313" key="1">
    <source>
        <dbReference type="EMBL" id="EME86472.1"/>
    </source>
</evidence>
<accession>M3BAY8</accession>
<dbReference type="GeneID" id="19334585"/>
<proteinExistence type="predicted"/>
<protein>
    <submittedName>
        <fullName evidence="1">Uncharacterized protein</fullName>
    </submittedName>
</protein>
<dbReference type="EMBL" id="KB446556">
    <property type="protein sequence ID" value="EME86472.1"/>
    <property type="molecule type" value="Genomic_DNA"/>
</dbReference>
<gene>
    <name evidence="1" type="ORF">MYCFIDRAFT_181964</name>
</gene>
<evidence type="ECO:0000313" key="2">
    <source>
        <dbReference type="Proteomes" id="UP000016932"/>
    </source>
</evidence>
<dbReference type="VEuPathDB" id="FungiDB:MYCFIDRAFT_181964"/>
<dbReference type="AlphaFoldDB" id="M3BAY8"/>
<dbReference type="HOGENOM" id="CLU_2672127_0_0_1"/>
<sequence length="75" mass="8384">MVQLKQWSDLVFNGFTETIKKLGNQAFNINHVFQHNVIDDGVLAVLKSVIESDSLDRETNRVSAAFAGMVSKEQC</sequence>
<organism evidence="1 2">
    <name type="scientific">Pseudocercospora fijiensis (strain CIRAD86)</name>
    <name type="common">Black leaf streak disease fungus</name>
    <name type="synonym">Mycosphaerella fijiensis</name>
    <dbReference type="NCBI Taxonomy" id="383855"/>
    <lineage>
        <taxon>Eukaryota</taxon>
        <taxon>Fungi</taxon>
        <taxon>Dikarya</taxon>
        <taxon>Ascomycota</taxon>
        <taxon>Pezizomycotina</taxon>
        <taxon>Dothideomycetes</taxon>
        <taxon>Dothideomycetidae</taxon>
        <taxon>Mycosphaerellales</taxon>
        <taxon>Mycosphaerellaceae</taxon>
        <taxon>Pseudocercospora</taxon>
    </lineage>
</organism>